<feature type="binding site" evidence="5">
    <location>
        <position position="128"/>
    </location>
    <ligand>
        <name>chlorophyll a</name>
        <dbReference type="ChEBI" id="CHEBI:58416"/>
        <label>1</label>
    </ligand>
</feature>
<feature type="signal peptide" evidence="7">
    <location>
        <begin position="1"/>
        <end position="21"/>
    </location>
</feature>
<feature type="binding site" evidence="5">
    <location>
        <position position="228"/>
    </location>
    <ligand>
        <name>chlorophyll a</name>
        <dbReference type="ChEBI" id="CHEBI:58416"/>
        <label>1</label>
    </ligand>
</feature>
<feature type="binding site" evidence="5">
    <location>
        <position position="231"/>
    </location>
    <ligand>
        <name>chlorophyll a</name>
        <dbReference type="ChEBI" id="CHEBI:58416"/>
        <label>1</label>
    </ligand>
</feature>
<gene>
    <name evidence="8" type="ORF">AMON00008_LOCUS54264</name>
    <name evidence="9" type="ORF">AMON00008_LOCUS54272</name>
</gene>
<feature type="binding site" evidence="5">
    <location>
        <position position="125"/>
    </location>
    <ligand>
        <name>chlorophyll a</name>
        <dbReference type="ChEBI" id="CHEBI:58416"/>
        <label>1</label>
    </ligand>
</feature>
<comment type="subcellular location">
    <subcellularLocation>
        <location evidence="1">Plastid</location>
        <location evidence="1">Chloroplast</location>
    </subcellularLocation>
</comment>
<dbReference type="AlphaFoldDB" id="A0A6T1L7D2"/>
<dbReference type="PANTHER" id="PTHR21649">
    <property type="entry name" value="CHLOROPHYLL A/B BINDING PROTEIN"/>
    <property type="match status" value="1"/>
</dbReference>
<feature type="binding site" description="axial binding residue" evidence="5">
    <location>
        <position position="130"/>
    </location>
    <ligand>
        <name>chlorophyll b</name>
        <dbReference type="ChEBI" id="CHEBI:61721"/>
        <label>1</label>
    </ligand>
    <ligandPart>
        <name>Mg</name>
        <dbReference type="ChEBI" id="CHEBI:25107"/>
    </ligandPart>
</feature>
<name>A0A6T1L7D2_9DINO</name>
<dbReference type="InterPro" id="IPR022796">
    <property type="entry name" value="Chloroa_b-bind"/>
</dbReference>
<feature type="transmembrane region" description="Helical" evidence="6">
    <location>
        <begin position="264"/>
        <end position="285"/>
    </location>
</feature>
<feature type="binding site" description="axial binding residue" evidence="5">
    <location>
        <position position="188"/>
    </location>
    <ligand>
        <name>chlorophyll b</name>
        <dbReference type="ChEBI" id="CHEBI:61721"/>
        <label>1</label>
    </ligand>
    <ligandPart>
        <name>Mg</name>
        <dbReference type="ChEBI" id="CHEBI:25107"/>
    </ligandPart>
</feature>
<evidence type="ECO:0000313" key="8">
    <source>
        <dbReference type="EMBL" id="CAE4652764.1"/>
    </source>
</evidence>
<dbReference type="EMBL" id="HBNR01076357">
    <property type="protein sequence ID" value="CAE4652764.1"/>
    <property type="molecule type" value="Transcribed_RNA"/>
</dbReference>
<keyword evidence="6" id="KW-1133">Transmembrane helix</keyword>
<dbReference type="Pfam" id="PF00504">
    <property type="entry name" value="Chloroa_b-bind"/>
    <property type="match status" value="1"/>
</dbReference>
<evidence type="ECO:0000256" key="3">
    <source>
        <dbReference type="ARBA" id="ARBA00022531"/>
    </source>
</evidence>
<feature type="chain" id="PRO_5036191602" evidence="7">
    <location>
        <begin position="22"/>
        <end position="309"/>
    </location>
</feature>
<feature type="transmembrane region" description="Helical" evidence="6">
    <location>
        <begin position="55"/>
        <end position="77"/>
    </location>
</feature>
<evidence type="ECO:0000256" key="2">
    <source>
        <dbReference type="ARBA" id="ARBA00022528"/>
    </source>
</evidence>
<evidence type="ECO:0000256" key="4">
    <source>
        <dbReference type="ARBA" id="ARBA00022640"/>
    </source>
</evidence>
<keyword evidence="2" id="KW-0150">Chloroplast</keyword>
<dbReference type="Gene3D" id="1.10.3460.10">
    <property type="entry name" value="Chlorophyll a/b binding protein domain"/>
    <property type="match status" value="1"/>
</dbReference>
<evidence type="ECO:0000256" key="7">
    <source>
        <dbReference type="SAM" id="SignalP"/>
    </source>
</evidence>
<proteinExistence type="predicted"/>
<feature type="binding site" evidence="5">
    <location>
        <position position="233"/>
    </location>
    <ligand>
        <name>chlorophyll a</name>
        <dbReference type="ChEBI" id="CHEBI:58416"/>
        <label>1</label>
    </ligand>
</feature>
<dbReference type="GO" id="GO:0009765">
    <property type="term" value="P:photosynthesis, light harvesting"/>
    <property type="evidence" value="ECO:0007669"/>
    <property type="project" value="InterPro"/>
</dbReference>
<dbReference type="InterPro" id="IPR001344">
    <property type="entry name" value="Chloro_AB-bd_pln"/>
</dbReference>
<protein>
    <submittedName>
        <fullName evidence="8">Uncharacterized protein</fullName>
    </submittedName>
</protein>
<reference evidence="8" key="1">
    <citation type="submission" date="2021-01" db="EMBL/GenBank/DDBJ databases">
        <authorList>
            <person name="Corre E."/>
            <person name="Pelletier E."/>
            <person name="Niang G."/>
            <person name="Scheremetjew M."/>
            <person name="Finn R."/>
            <person name="Kale V."/>
            <person name="Holt S."/>
            <person name="Cochrane G."/>
            <person name="Meng A."/>
            <person name="Brown T."/>
            <person name="Cohen L."/>
        </authorList>
    </citation>
    <scope>NUCLEOTIDE SEQUENCE</scope>
    <source>
        <strain evidence="8">CCMP3105</strain>
    </source>
</reference>
<dbReference type="GO" id="GO:0016168">
    <property type="term" value="F:chlorophyll binding"/>
    <property type="evidence" value="ECO:0007669"/>
    <property type="project" value="UniProtKB-KW"/>
</dbReference>
<feature type="binding site" evidence="5">
    <location>
        <position position="245"/>
    </location>
    <ligand>
        <name>chlorophyll a</name>
        <dbReference type="ChEBI" id="CHEBI:58416"/>
        <label>1</label>
    </ligand>
</feature>
<evidence type="ECO:0000256" key="6">
    <source>
        <dbReference type="SAM" id="Phobius"/>
    </source>
</evidence>
<evidence type="ECO:0000256" key="5">
    <source>
        <dbReference type="PIRSR" id="PIRSR601344-1"/>
    </source>
</evidence>
<keyword evidence="6" id="KW-0472">Membrane</keyword>
<accession>A0A6T1L7D2</accession>
<feature type="binding site" evidence="5">
    <location>
        <position position="104"/>
    </location>
    <ligand>
        <name>chlorophyll a</name>
        <dbReference type="ChEBI" id="CHEBI:58416"/>
        <label>1</label>
    </ligand>
</feature>
<keyword evidence="7" id="KW-0732">Signal</keyword>
<dbReference type="EMBL" id="HBNR01076365">
    <property type="protein sequence ID" value="CAE4652776.1"/>
    <property type="molecule type" value="Transcribed_RNA"/>
</dbReference>
<dbReference type="GO" id="GO:0009507">
    <property type="term" value="C:chloroplast"/>
    <property type="evidence" value="ECO:0007669"/>
    <property type="project" value="UniProtKB-SubCell"/>
</dbReference>
<evidence type="ECO:0000256" key="1">
    <source>
        <dbReference type="ARBA" id="ARBA00004229"/>
    </source>
</evidence>
<keyword evidence="6" id="KW-0812">Transmembrane</keyword>
<dbReference type="GO" id="GO:0016020">
    <property type="term" value="C:membrane"/>
    <property type="evidence" value="ECO:0007669"/>
    <property type="project" value="InterPro"/>
</dbReference>
<evidence type="ECO:0000313" key="9">
    <source>
        <dbReference type="EMBL" id="CAE4652776.1"/>
    </source>
</evidence>
<organism evidence="8">
    <name type="scientific">Alexandrium monilatum</name>
    <dbReference type="NCBI Taxonomy" id="311494"/>
    <lineage>
        <taxon>Eukaryota</taxon>
        <taxon>Sar</taxon>
        <taxon>Alveolata</taxon>
        <taxon>Dinophyceae</taxon>
        <taxon>Gonyaulacales</taxon>
        <taxon>Pyrocystaceae</taxon>
        <taxon>Alexandrium</taxon>
    </lineage>
</organism>
<keyword evidence="3" id="KW-0602">Photosynthesis</keyword>
<sequence>MPAATSRCGALPVAAAAGMLAAPLFVAPSLRSPVTSRLGTSEPAARAGERAAAGASAQSSVPTLAVSAVGVALAAGLSRGRGRTARAAFDPTAELGVQAPVQFWDPLGFCDDGDEAAFKRRRAVEIKHGRISMLATIGYIVPEYFRFPGYLSPSQGLKFADVPNGFGAFSKVPLLGWAQIVIFAGMMEGRFIENETEPGNYGFGNLGACGLLGPVADPAERARKLNAEIANGRLAMFAIIALFFQNGVTGSTGSELYGFGDNSAVIYGKFLLPVAAAFAFAGETFRNGPDEKFMKFYPRDDYYGKNKKI</sequence>
<keyword evidence="5" id="KW-0157">Chromophore</keyword>
<keyword evidence="4" id="KW-0934">Plastid</keyword>
<keyword evidence="5" id="KW-0148">Chlorophyll</keyword>
<feature type="transmembrane region" description="Helical" evidence="6">
    <location>
        <begin position="225"/>
        <end position="244"/>
    </location>
</feature>
<dbReference type="SUPFAM" id="SSF103511">
    <property type="entry name" value="Chlorophyll a-b binding protein"/>
    <property type="match status" value="1"/>
</dbReference>